<evidence type="ECO:0000259" key="5">
    <source>
        <dbReference type="Pfam" id="PF26168"/>
    </source>
</evidence>
<evidence type="ECO:0000256" key="4">
    <source>
        <dbReference type="RuleBase" id="RU362057"/>
    </source>
</evidence>
<dbReference type="EC" id="2.4.1.-" evidence="4"/>
<evidence type="ECO:0000313" key="6">
    <source>
        <dbReference type="EMBL" id="KAG9451450.1"/>
    </source>
</evidence>
<comment type="caution">
    <text evidence="6">The sequence shown here is derived from an EMBL/GenBank/DDBJ whole genome shotgun (WGS) entry which is preliminary data.</text>
</comment>
<dbReference type="PANTHER" id="PTHR11926">
    <property type="entry name" value="GLUCOSYL/GLUCURONOSYL TRANSFERASES"/>
    <property type="match status" value="1"/>
</dbReference>
<dbReference type="EMBL" id="JAINDJ010000004">
    <property type="protein sequence ID" value="KAG9451450.1"/>
    <property type="molecule type" value="Genomic_DNA"/>
</dbReference>
<keyword evidence="7" id="KW-1185">Reference proteome</keyword>
<dbReference type="Pfam" id="PF26168">
    <property type="entry name" value="Glyco_transf_N"/>
    <property type="match status" value="1"/>
</dbReference>
<evidence type="ECO:0000256" key="2">
    <source>
        <dbReference type="ARBA" id="ARBA00022679"/>
    </source>
</evidence>
<dbReference type="InterPro" id="IPR058980">
    <property type="entry name" value="Glyco_transf_N"/>
</dbReference>
<protein>
    <recommendedName>
        <fullName evidence="4">Glycosyltransferase</fullName>
        <ecNumber evidence="4">2.4.1.-</ecNumber>
    </recommendedName>
</protein>
<dbReference type="PANTHER" id="PTHR11926:SF774">
    <property type="entry name" value="UDP-GLYCOSYLTRANSFERASE 85A1-RELATED"/>
    <property type="match status" value="1"/>
</dbReference>
<dbReference type="GO" id="GO:0080044">
    <property type="term" value="F:quercetin 7-O-glucosyltransferase activity"/>
    <property type="evidence" value="ECO:0007669"/>
    <property type="project" value="TreeGrafter"/>
</dbReference>
<dbReference type="Gene3D" id="3.40.50.2000">
    <property type="entry name" value="Glycogen Phosphorylase B"/>
    <property type="match status" value="2"/>
</dbReference>
<sequence length="491" mass="54765">MGSLVVEKRHLVFVPYPAQGHINPMLTLAKLLHSRGFFITFVNTEYNHKRLVKSRGPESVAGLDDFRFETVPDGLPATDFDRTQDIPALCNSIRHNFHPHFLNLLLKLSTSTSSVSPPVSCIISDAVMSVTLAAAEQLGIPEYVFYTASACGVVGYLLFPELIEKGLVPLKDESFLTNGYLDTEIDWVPGMEGIRLRDLPTFIRTTDIDDVMLNFDVMNARNAPRAKAVILNTFDELEKDALEVMRTKFGLRLFTLGPLSLLRRRFKSDGDGAFESIGSNLWAEDRSCVEWLEGKEPGSVVYVNFGSVTVMSSSELREMAWGIAATKLNFLWIIRPDLVKGDAGDDSVLASEDFLREVEGRGRFARWCAQEEVLAHPSVGCFLTHSGWNSTLESVSCGVPMICWPFFAEQQMNCRFGCVKWGVAMEMGKCVRRKEVESLVREMMGTSGGGEKGEKMRKKALEWEVSAERAVMENGSSFKNLEKLIVELITG</sequence>
<dbReference type="AlphaFoldDB" id="A0AAV7ETN5"/>
<evidence type="ECO:0000256" key="3">
    <source>
        <dbReference type="RuleBase" id="RU003718"/>
    </source>
</evidence>
<dbReference type="Proteomes" id="UP000825729">
    <property type="component" value="Unassembled WGS sequence"/>
</dbReference>
<comment type="similarity">
    <text evidence="1 3">Belongs to the UDP-glycosyltransferase family.</text>
</comment>
<evidence type="ECO:0000313" key="7">
    <source>
        <dbReference type="Proteomes" id="UP000825729"/>
    </source>
</evidence>
<keyword evidence="2 3" id="KW-0808">Transferase</keyword>
<dbReference type="InterPro" id="IPR035595">
    <property type="entry name" value="UDP_glycos_trans_CS"/>
</dbReference>
<dbReference type="Pfam" id="PF00201">
    <property type="entry name" value="UDPGT"/>
    <property type="match status" value="1"/>
</dbReference>
<dbReference type="InterPro" id="IPR002213">
    <property type="entry name" value="UDP_glucos_trans"/>
</dbReference>
<feature type="domain" description="Glycosyltransferase N-terminal" evidence="5">
    <location>
        <begin position="11"/>
        <end position="67"/>
    </location>
</feature>
<name>A0AAV7ETN5_ARIFI</name>
<accession>A0AAV7ETN5</accession>
<dbReference type="SUPFAM" id="SSF53756">
    <property type="entry name" value="UDP-Glycosyltransferase/glycogen phosphorylase"/>
    <property type="match status" value="1"/>
</dbReference>
<organism evidence="6 7">
    <name type="scientific">Aristolochia fimbriata</name>
    <name type="common">White veined hardy Dutchman's pipe vine</name>
    <dbReference type="NCBI Taxonomy" id="158543"/>
    <lineage>
        <taxon>Eukaryota</taxon>
        <taxon>Viridiplantae</taxon>
        <taxon>Streptophyta</taxon>
        <taxon>Embryophyta</taxon>
        <taxon>Tracheophyta</taxon>
        <taxon>Spermatophyta</taxon>
        <taxon>Magnoliopsida</taxon>
        <taxon>Magnoliidae</taxon>
        <taxon>Piperales</taxon>
        <taxon>Aristolochiaceae</taxon>
        <taxon>Aristolochia</taxon>
    </lineage>
</organism>
<dbReference type="PROSITE" id="PS00375">
    <property type="entry name" value="UDPGT"/>
    <property type="match status" value="1"/>
</dbReference>
<proteinExistence type="inferred from homology"/>
<dbReference type="FunFam" id="3.40.50.2000:FF:000055">
    <property type="entry name" value="Glycosyltransferase"/>
    <property type="match status" value="1"/>
</dbReference>
<dbReference type="FunFam" id="3.40.50.2000:FF:000027">
    <property type="entry name" value="Glycosyltransferase"/>
    <property type="match status" value="1"/>
</dbReference>
<keyword evidence="3" id="KW-0328">Glycosyltransferase</keyword>
<reference evidence="6 7" key="1">
    <citation type="submission" date="2021-07" db="EMBL/GenBank/DDBJ databases">
        <title>The Aristolochia fimbriata genome: insights into angiosperm evolution, floral development and chemical biosynthesis.</title>
        <authorList>
            <person name="Jiao Y."/>
        </authorList>
    </citation>
    <scope>NUCLEOTIDE SEQUENCE [LARGE SCALE GENOMIC DNA]</scope>
    <source>
        <strain evidence="6">IBCAS-2021</strain>
        <tissue evidence="6">Leaf</tissue>
    </source>
</reference>
<gene>
    <name evidence="6" type="ORF">H6P81_011415</name>
</gene>
<dbReference type="CDD" id="cd03784">
    <property type="entry name" value="GT1_Gtf-like"/>
    <property type="match status" value="1"/>
</dbReference>
<evidence type="ECO:0000256" key="1">
    <source>
        <dbReference type="ARBA" id="ARBA00009995"/>
    </source>
</evidence>
<dbReference type="GO" id="GO:0080043">
    <property type="term" value="F:quercetin 3-O-glucosyltransferase activity"/>
    <property type="evidence" value="ECO:0007669"/>
    <property type="project" value="TreeGrafter"/>
</dbReference>